<protein>
    <recommendedName>
        <fullName evidence="8">DNA-3-methyladenine glycosylase I</fullName>
        <ecNumber evidence="8">3.2.2.20</ecNumber>
    </recommendedName>
</protein>
<comment type="caution">
    <text evidence="10">The sequence shown here is derived from an EMBL/GenBank/DDBJ whole genome shotgun (WGS) entry which is preliminary data.</text>
</comment>
<dbReference type="GO" id="GO:0008725">
    <property type="term" value="F:DNA-3-methyladenine glycosylase activity"/>
    <property type="evidence" value="ECO:0007669"/>
    <property type="project" value="UniProtKB-EC"/>
</dbReference>
<accession>A0A2G6MRG3</accession>
<organism evidence="10 11">
    <name type="scientific">Desulfobacter postgatei</name>
    <dbReference type="NCBI Taxonomy" id="2293"/>
    <lineage>
        <taxon>Bacteria</taxon>
        <taxon>Pseudomonadati</taxon>
        <taxon>Thermodesulfobacteriota</taxon>
        <taxon>Desulfobacteria</taxon>
        <taxon>Desulfobacterales</taxon>
        <taxon>Desulfobacteraceae</taxon>
        <taxon>Desulfobacter</taxon>
    </lineage>
</organism>
<dbReference type="EC" id="3.2.2.20" evidence="8"/>
<dbReference type="InterPro" id="IPR005019">
    <property type="entry name" value="Adenine_glyco"/>
</dbReference>
<evidence type="ECO:0000256" key="1">
    <source>
        <dbReference type="ARBA" id="ARBA00022723"/>
    </source>
</evidence>
<evidence type="ECO:0000256" key="6">
    <source>
        <dbReference type="ARBA" id="ARBA00052558"/>
    </source>
</evidence>
<dbReference type="AlphaFoldDB" id="A0A2G6MRG3"/>
<keyword evidence="3" id="KW-0378">Hydrolase</keyword>
<proteinExistence type="predicted"/>
<dbReference type="FunFam" id="1.10.340.30:FF:000009">
    <property type="entry name" value="DNA-3-methyladenine glycosylase I"/>
    <property type="match status" value="1"/>
</dbReference>
<evidence type="ECO:0000256" key="4">
    <source>
        <dbReference type="ARBA" id="ARBA00022833"/>
    </source>
</evidence>
<comment type="catalytic activity">
    <reaction evidence="6">
        <text>Hydrolysis of alkylated DNA, releasing 3-methyladenine.</text>
        <dbReference type="EC" id="3.2.2.20"/>
    </reaction>
</comment>
<evidence type="ECO:0000313" key="10">
    <source>
        <dbReference type="EMBL" id="PIE62189.1"/>
    </source>
</evidence>
<feature type="binding site" evidence="9">
    <location>
        <position position="7"/>
    </location>
    <ligand>
        <name>Zn(2+)</name>
        <dbReference type="ChEBI" id="CHEBI:29105"/>
    </ligand>
</feature>
<comment type="function">
    <text evidence="7">Hydrolysis of the deoxyribose N-glycosidic bond to excise 3-methyladenine from the damaged DNA polymer formed by alkylation lesions.</text>
</comment>
<dbReference type="Proteomes" id="UP000231203">
    <property type="component" value="Unassembled WGS sequence"/>
</dbReference>
<keyword evidence="1 9" id="KW-0479">Metal-binding</keyword>
<keyword evidence="2" id="KW-0227">DNA damage</keyword>
<feature type="binding site" evidence="9">
    <location>
        <position position="20"/>
    </location>
    <ligand>
        <name>Zn(2+)</name>
        <dbReference type="ChEBI" id="CHEBI:29105"/>
    </ligand>
</feature>
<dbReference type="PANTHER" id="PTHR31116">
    <property type="entry name" value="OS04G0501200 PROTEIN"/>
    <property type="match status" value="1"/>
</dbReference>
<evidence type="ECO:0000256" key="7">
    <source>
        <dbReference type="ARBA" id="ARBA00057608"/>
    </source>
</evidence>
<feature type="binding site" evidence="9">
    <location>
        <position position="182"/>
    </location>
    <ligand>
        <name>Zn(2+)</name>
        <dbReference type="ChEBI" id="CHEBI:29105"/>
    </ligand>
</feature>
<dbReference type="GO" id="GO:0046872">
    <property type="term" value="F:metal ion binding"/>
    <property type="evidence" value="ECO:0007669"/>
    <property type="project" value="UniProtKB-KW"/>
</dbReference>
<dbReference type="PANTHER" id="PTHR31116:SF29">
    <property type="entry name" value="DNA GLYCOSYLASE SUPERFAMILY PROTEIN"/>
    <property type="match status" value="1"/>
</dbReference>
<evidence type="ECO:0000256" key="5">
    <source>
        <dbReference type="ARBA" id="ARBA00023204"/>
    </source>
</evidence>
<dbReference type="Gene3D" id="1.10.340.30">
    <property type="entry name" value="Hypothetical protein, domain 2"/>
    <property type="match status" value="1"/>
</dbReference>
<sequence>MIALKRCGWVTSDPLYIRYHDTEWGVPVHDDRKIFEFLILEGAQAGLSWLAILKRRQGYCNAFCGFDPEKVAQFTEADIQKRLKDPGIIRNKLKVRSAVTNAQAFLKIQEEFGSFDAYAWRFVDGTPIINHYTSQDQVPARSRQSDAFSKDLCNRGFKFAGPTIIYAHMQATGMVNDHLVSCFRYKAVMA</sequence>
<reference evidence="10 11" key="1">
    <citation type="submission" date="2017-10" db="EMBL/GenBank/DDBJ databases">
        <title>Novel microbial diversity and functional potential in the marine mammal oral microbiome.</title>
        <authorList>
            <person name="Dudek N.K."/>
            <person name="Sun C.L."/>
            <person name="Burstein D."/>
            <person name="Kantor R.S."/>
            <person name="Aliaga Goltsman D.S."/>
            <person name="Bik E.M."/>
            <person name="Thomas B.C."/>
            <person name="Banfield J.F."/>
            <person name="Relman D.A."/>
        </authorList>
    </citation>
    <scope>NUCLEOTIDE SEQUENCE [LARGE SCALE GENOMIC DNA]</scope>
    <source>
        <strain evidence="10">DOLJORAL78_47_202</strain>
    </source>
</reference>
<dbReference type="Pfam" id="PF03352">
    <property type="entry name" value="Adenine_glyco"/>
    <property type="match status" value="1"/>
</dbReference>
<dbReference type="GO" id="GO:0006284">
    <property type="term" value="P:base-excision repair"/>
    <property type="evidence" value="ECO:0007669"/>
    <property type="project" value="InterPro"/>
</dbReference>
<dbReference type="SUPFAM" id="SSF48150">
    <property type="entry name" value="DNA-glycosylase"/>
    <property type="match status" value="1"/>
</dbReference>
<evidence type="ECO:0000313" key="11">
    <source>
        <dbReference type="Proteomes" id="UP000231203"/>
    </source>
</evidence>
<evidence type="ECO:0000256" key="9">
    <source>
        <dbReference type="PIRSR" id="PIRSR605019-1"/>
    </source>
</evidence>
<keyword evidence="4 9" id="KW-0862">Zinc</keyword>
<evidence type="ECO:0000256" key="2">
    <source>
        <dbReference type="ARBA" id="ARBA00022763"/>
    </source>
</evidence>
<feature type="binding site" evidence="9">
    <location>
        <position position="178"/>
    </location>
    <ligand>
        <name>Zn(2+)</name>
        <dbReference type="ChEBI" id="CHEBI:29105"/>
    </ligand>
</feature>
<gene>
    <name evidence="10" type="ORF">CSA25_06390</name>
</gene>
<evidence type="ECO:0000256" key="8">
    <source>
        <dbReference type="ARBA" id="ARBA00066766"/>
    </source>
</evidence>
<dbReference type="EMBL" id="PDTI01000059">
    <property type="protein sequence ID" value="PIE62189.1"/>
    <property type="molecule type" value="Genomic_DNA"/>
</dbReference>
<evidence type="ECO:0000256" key="3">
    <source>
        <dbReference type="ARBA" id="ARBA00022801"/>
    </source>
</evidence>
<dbReference type="InterPro" id="IPR011257">
    <property type="entry name" value="DNA_glycosylase"/>
</dbReference>
<name>A0A2G6MRG3_9BACT</name>
<keyword evidence="5" id="KW-0234">DNA repair</keyword>